<dbReference type="Gene3D" id="3.40.1400.10">
    <property type="entry name" value="Sugar-phosphate isomerase, RpiB/LacA/LacB"/>
    <property type="match status" value="1"/>
</dbReference>
<dbReference type="Proteomes" id="UP001157017">
    <property type="component" value="Unassembled WGS sequence"/>
</dbReference>
<feature type="region of interest" description="Disordered" evidence="2">
    <location>
        <begin position="203"/>
        <end position="238"/>
    </location>
</feature>
<reference evidence="4" key="1">
    <citation type="journal article" date="2019" name="Int. J. Syst. Evol. Microbiol.">
        <title>The Global Catalogue of Microorganisms (GCM) 10K type strain sequencing project: providing services to taxonomists for standard genome sequencing and annotation.</title>
        <authorList>
            <consortium name="The Broad Institute Genomics Platform"/>
            <consortium name="The Broad Institute Genome Sequencing Center for Infectious Disease"/>
            <person name="Wu L."/>
            <person name="Ma J."/>
        </authorList>
    </citation>
    <scope>NUCLEOTIDE SEQUENCE [LARGE SCALE GENOMIC DNA]</scope>
    <source>
        <strain evidence="4">NBRC 108730</strain>
    </source>
</reference>
<dbReference type="InterPro" id="IPR036569">
    <property type="entry name" value="RpiB_LacA_LacB_sf"/>
</dbReference>
<dbReference type="InterPro" id="IPR003500">
    <property type="entry name" value="RpiB_LacA_LacB"/>
</dbReference>
<dbReference type="SUPFAM" id="SSF89623">
    <property type="entry name" value="Ribose/Galactose isomerase RpiB/AlsB"/>
    <property type="match status" value="1"/>
</dbReference>
<evidence type="ECO:0000256" key="2">
    <source>
        <dbReference type="SAM" id="MobiDB-lite"/>
    </source>
</evidence>
<dbReference type="Pfam" id="PF02502">
    <property type="entry name" value="LacAB_rpiB"/>
    <property type="match status" value="1"/>
</dbReference>
<evidence type="ECO:0000256" key="1">
    <source>
        <dbReference type="ARBA" id="ARBA00008754"/>
    </source>
</evidence>
<gene>
    <name evidence="3" type="ORF">GCM10025868_10290</name>
</gene>
<dbReference type="EMBL" id="BSUZ01000001">
    <property type="protein sequence ID" value="GMA85779.1"/>
    <property type="molecule type" value="Genomic_DNA"/>
</dbReference>
<feature type="region of interest" description="Disordered" evidence="2">
    <location>
        <begin position="150"/>
        <end position="185"/>
    </location>
</feature>
<proteinExistence type="inferred from homology"/>
<feature type="compositionally biased region" description="Low complexity" evidence="2">
    <location>
        <begin position="440"/>
        <end position="456"/>
    </location>
</feature>
<feature type="compositionally biased region" description="Polar residues" evidence="2">
    <location>
        <begin position="53"/>
        <end position="67"/>
    </location>
</feature>
<comment type="caution">
    <text evidence="3">The sequence shown here is derived from an EMBL/GenBank/DDBJ whole genome shotgun (WGS) entry which is preliminary data.</text>
</comment>
<sequence length="473" mass="50913">MKRSRDQGPDFGEPRTPFPRVSPVCARQPAREPLPGGLSRADRAEVRKGVGGQTTMRAGTVRRTSVAQPRAPAQHPGRPRGEPAGRPGGGQRVEGVVDRDAEQRVVRQRGQDVEVQRRGEPLHALCDAHRGPLAAQRSWAAHGRERALGVHLGDPLGGVRRPDEQGPLDRHHLVGQAPGLRRDPRAPARARRLLGDHPVRVQRAAAGSSRCGDGGPVGSQRRRGEHRRAAGAGRGEQRLRLDVRRSRVAVDQPDRAVETHDGDLREQRHDVVGVQPGAPAHRAVVRDEGGDPPLAHPVDTGHRAHDRDPARLCGMRVHIGGDHAAFDLKQHLVQHLEAQGFDVVDHGPDHYDADDDYPVSVLRAAMGVRSDEGSLGVVLGGSGNGEQIAANKVEGIRCALAWSVETAQARPGAQRRPGGVGRRAHARARGGHAHRRGLPRHLVQPRRAAPAPAAPGRRLRGHRRAPPVVGTEG</sequence>
<feature type="region of interest" description="Disordered" evidence="2">
    <location>
        <begin position="1"/>
        <end position="117"/>
    </location>
</feature>
<comment type="similarity">
    <text evidence="1">Belongs to the LacAB/RpiB family.</text>
</comment>
<feature type="compositionally biased region" description="Basic and acidic residues" evidence="2">
    <location>
        <begin position="95"/>
        <end position="117"/>
    </location>
</feature>
<evidence type="ECO:0000313" key="4">
    <source>
        <dbReference type="Proteomes" id="UP001157017"/>
    </source>
</evidence>
<feature type="region of interest" description="Disordered" evidence="2">
    <location>
        <begin position="408"/>
        <end position="473"/>
    </location>
</feature>
<dbReference type="PANTHER" id="PTHR30345:SF0">
    <property type="entry name" value="DNA DAMAGE-REPAIR_TOLERATION PROTEIN DRT102"/>
    <property type="match status" value="1"/>
</dbReference>
<protein>
    <recommendedName>
        <fullName evidence="5">Ribose-5-phosphate isomerase</fullName>
    </recommendedName>
</protein>
<name>A0ABQ6JED0_9ACTN</name>
<dbReference type="NCBIfam" id="TIGR00689">
    <property type="entry name" value="rpiB_lacA_lacB"/>
    <property type="match status" value="1"/>
</dbReference>
<feature type="compositionally biased region" description="Basic and acidic residues" evidence="2">
    <location>
        <begin position="160"/>
        <end position="172"/>
    </location>
</feature>
<feature type="compositionally biased region" description="Basic residues" evidence="2">
    <location>
        <begin position="422"/>
        <end position="439"/>
    </location>
</feature>
<dbReference type="PANTHER" id="PTHR30345">
    <property type="entry name" value="RIBOSE-5-PHOSPHATE ISOMERASE B"/>
    <property type="match status" value="1"/>
</dbReference>
<organism evidence="3 4">
    <name type="scientific">Angustibacter aerolatus</name>
    <dbReference type="NCBI Taxonomy" id="1162965"/>
    <lineage>
        <taxon>Bacteria</taxon>
        <taxon>Bacillati</taxon>
        <taxon>Actinomycetota</taxon>
        <taxon>Actinomycetes</taxon>
        <taxon>Kineosporiales</taxon>
        <taxon>Kineosporiaceae</taxon>
    </lineage>
</organism>
<accession>A0ABQ6JED0</accession>
<evidence type="ECO:0008006" key="5">
    <source>
        <dbReference type="Google" id="ProtNLM"/>
    </source>
</evidence>
<keyword evidence="4" id="KW-1185">Reference proteome</keyword>
<evidence type="ECO:0000313" key="3">
    <source>
        <dbReference type="EMBL" id="GMA85779.1"/>
    </source>
</evidence>